<feature type="region of interest" description="Disordered" evidence="1">
    <location>
        <begin position="132"/>
        <end position="220"/>
    </location>
</feature>
<evidence type="ECO:0008006" key="6">
    <source>
        <dbReference type="Google" id="ProtNLM"/>
    </source>
</evidence>
<sequence length="246" mass="24687">MHTATRPALLLTAVLALGPALGLAVPQTAAAHGDNLEVVITGHREGHVLTEVTWENDGDAVDEPVAALVSAVSADGSRTAGPWKLVRGTRPTDWTTTEALPAGTWKVTVAAGQPALGHAERQLTVAAVTPATVGPSTVGPTTGASSTVGPTIGASSTVDPSSRVSSTGDSSASGGTAATPAHTSTGAQETSPVPDAPRSPSTSRSAAEDQDDQPWRPGPTAVGLVVASLVGAAAGIWIRRRRDGRR</sequence>
<keyword evidence="2" id="KW-1133">Transmembrane helix</keyword>
<organism evidence="4 5">
    <name type="scientific">Streptomyces wedmorensis</name>
    <dbReference type="NCBI Taxonomy" id="43759"/>
    <lineage>
        <taxon>Bacteria</taxon>
        <taxon>Bacillati</taxon>
        <taxon>Actinomycetota</taxon>
        <taxon>Actinomycetes</taxon>
        <taxon>Kitasatosporales</taxon>
        <taxon>Streptomycetaceae</taxon>
        <taxon>Streptomyces</taxon>
    </lineage>
</organism>
<accession>A0ABW6J0Q2</accession>
<dbReference type="Proteomes" id="UP001600424">
    <property type="component" value="Unassembled WGS sequence"/>
</dbReference>
<name>A0ABW6J0Q2_STRWE</name>
<feature type="compositionally biased region" description="Low complexity" evidence="1">
    <location>
        <begin position="196"/>
        <end position="205"/>
    </location>
</feature>
<feature type="transmembrane region" description="Helical" evidence="2">
    <location>
        <begin position="220"/>
        <end position="238"/>
    </location>
</feature>
<evidence type="ECO:0000256" key="3">
    <source>
        <dbReference type="SAM" id="SignalP"/>
    </source>
</evidence>
<feature type="signal peptide" evidence="3">
    <location>
        <begin position="1"/>
        <end position="24"/>
    </location>
</feature>
<proteinExistence type="predicted"/>
<comment type="caution">
    <text evidence="4">The sequence shown here is derived from an EMBL/GenBank/DDBJ whole genome shotgun (WGS) entry which is preliminary data.</text>
</comment>
<evidence type="ECO:0000256" key="2">
    <source>
        <dbReference type="SAM" id="Phobius"/>
    </source>
</evidence>
<keyword evidence="2" id="KW-0812">Transmembrane</keyword>
<feature type="chain" id="PRO_5045222946" description="Secreted protein" evidence="3">
    <location>
        <begin position="25"/>
        <end position="246"/>
    </location>
</feature>
<evidence type="ECO:0000313" key="4">
    <source>
        <dbReference type="EMBL" id="MFE5983496.1"/>
    </source>
</evidence>
<keyword evidence="3" id="KW-0732">Signal</keyword>
<reference evidence="4 5" key="1">
    <citation type="submission" date="2024-09" db="EMBL/GenBank/DDBJ databases">
        <title>The Natural Products Discovery Center: Release of the First 8490 Sequenced Strains for Exploring Actinobacteria Biosynthetic Diversity.</title>
        <authorList>
            <person name="Kalkreuter E."/>
            <person name="Kautsar S.A."/>
            <person name="Yang D."/>
            <person name="Bader C.D."/>
            <person name="Teijaro C.N."/>
            <person name="Fluegel L."/>
            <person name="Davis C.M."/>
            <person name="Simpson J.R."/>
            <person name="Lauterbach L."/>
            <person name="Steele A.D."/>
            <person name="Gui C."/>
            <person name="Meng S."/>
            <person name="Li G."/>
            <person name="Viehrig K."/>
            <person name="Ye F."/>
            <person name="Su P."/>
            <person name="Kiefer A.F."/>
            <person name="Nichols A."/>
            <person name="Cepeda A.J."/>
            <person name="Yan W."/>
            <person name="Fan B."/>
            <person name="Jiang Y."/>
            <person name="Adhikari A."/>
            <person name="Zheng C.-J."/>
            <person name="Schuster L."/>
            <person name="Cowan T.M."/>
            <person name="Smanski M.J."/>
            <person name="Chevrette M.G."/>
            <person name="De Carvalho L.P.S."/>
            <person name="Shen B."/>
        </authorList>
    </citation>
    <scope>NUCLEOTIDE SEQUENCE [LARGE SCALE GENOMIC DNA]</scope>
    <source>
        <strain evidence="4 5">NPDC056472</strain>
    </source>
</reference>
<evidence type="ECO:0000313" key="5">
    <source>
        <dbReference type="Proteomes" id="UP001600424"/>
    </source>
</evidence>
<dbReference type="RefSeq" id="WP_386249237.1">
    <property type="nucleotide sequence ID" value="NZ_JBHTRV010000024.1"/>
</dbReference>
<dbReference type="EMBL" id="JBHTRV010000024">
    <property type="protein sequence ID" value="MFE5983496.1"/>
    <property type="molecule type" value="Genomic_DNA"/>
</dbReference>
<evidence type="ECO:0000256" key="1">
    <source>
        <dbReference type="SAM" id="MobiDB-lite"/>
    </source>
</evidence>
<feature type="compositionally biased region" description="Low complexity" evidence="1">
    <location>
        <begin position="132"/>
        <end position="187"/>
    </location>
</feature>
<gene>
    <name evidence="4" type="ORF">ACFQ63_27805</name>
</gene>
<keyword evidence="5" id="KW-1185">Reference proteome</keyword>
<protein>
    <recommendedName>
        <fullName evidence="6">Secreted protein</fullName>
    </recommendedName>
</protein>
<keyword evidence="2" id="KW-0472">Membrane</keyword>